<accession>A0ABY3WVV6</accession>
<dbReference type="NCBIfam" id="TIGR02547">
    <property type="entry name" value="casA_cse1"/>
    <property type="match status" value="1"/>
</dbReference>
<evidence type="ECO:0000313" key="2">
    <source>
        <dbReference type="EMBL" id="UNM16789.1"/>
    </source>
</evidence>
<keyword evidence="3" id="KW-1185">Reference proteome</keyword>
<protein>
    <submittedName>
        <fullName evidence="2">Type I-E CRISPR-associated protein Cse1/CasA</fullName>
    </submittedName>
</protein>
<dbReference type="CDD" id="cd09729">
    <property type="entry name" value="Cse1_I-E"/>
    <property type="match status" value="1"/>
</dbReference>
<organism evidence="2 3">
    <name type="scientific">Streptomyces formicae</name>
    <dbReference type="NCBI Taxonomy" id="1616117"/>
    <lineage>
        <taxon>Bacteria</taxon>
        <taxon>Bacillati</taxon>
        <taxon>Actinomycetota</taxon>
        <taxon>Actinomycetes</taxon>
        <taxon>Kitasatosporales</taxon>
        <taxon>Streptomycetaceae</taxon>
        <taxon>Streptomyces</taxon>
    </lineage>
</organism>
<dbReference type="EMBL" id="CP071872">
    <property type="protein sequence ID" value="UNM16789.1"/>
    <property type="molecule type" value="Genomic_DNA"/>
</dbReference>
<dbReference type="Gene3D" id="1.10.132.100">
    <property type="match status" value="1"/>
</dbReference>
<evidence type="ECO:0000313" key="3">
    <source>
        <dbReference type="Proteomes" id="UP000828924"/>
    </source>
</evidence>
<proteinExistence type="predicted"/>
<name>A0ABY3WVV6_9ACTN</name>
<sequence>MSYDLTVRPWIPVQFTDGTEGVLSLLDVFAQAGRVRRIVGDLPTQDFALLRLLLAVAHDALDGRLDDTDDWTELWESEESFDAVPAYLEQHRDRFDLLHPVHPFFQVAGLRTGKNEVFALDRVVADVPNGDPFFSMRRPGVARLGFAEAARWLVHAHAYDTSGIKTGTVGDPDAKNGKAYPKGPSWAGNLGGIAAEGHTLRETMLLNLIAPDSGLVHAAKDDAPAWRRPSGTPGENSAPDFADRPSGVRDLYTWQSRRIRLHYDSDGVHGVVLSYGDSLVQRNRQKYEPMTAWRRSEPQEKKLREVPVYLPREHKPERAAWRGMEALVAPVRQGEKADRNEPAGFLRPALADWLGLLVDEERIEPGTRLRLRTYGVLYGTQQSVIDEITSDGVDLAVVLLGEQDQLLGQTAVNAVADADAAVRALADLASDLAHAAGTEADPAKKTARDLGYAALDGPYRLWVSGLTRGVDRHEHRETWQKTVFSTVCGLARRLLDEAGEAAFTGRPLKTSKGPVVLDSALADLWFRSKLRRALPNGQTRNEAASP</sequence>
<feature type="region of interest" description="Disordered" evidence="1">
    <location>
        <begin position="223"/>
        <end position="246"/>
    </location>
</feature>
<dbReference type="Pfam" id="PF09481">
    <property type="entry name" value="CRISPR_Cse1"/>
    <property type="match status" value="1"/>
</dbReference>
<dbReference type="Proteomes" id="UP000828924">
    <property type="component" value="Chromosome"/>
</dbReference>
<gene>
    <name evidence="2" type="primary">casA</name>
    <name evidence="2" type="ORF">J4032_29330</name>
</gene>
<dbReference type="InterPro" id="IPR013381">
    <property type="entry name" value="CRISPR-assoc_prot_Cse1"/>
</dbReference>
<evidence type="ECO:0000256" key="1">
    <source>
        <dbReference type="SAM" id="MobiDB-lite"/>
    </source>
</evidence>
<reference evidence="2 3" key="1">
    <citation type="submission" date="2021-03" db="EMBL/GenBank/DDBJ databases">
        <title>Complete genome of Streptomyces formicae strain 1H-GS9 (DSM 100524).</title>
        <authorList>
            <person name="Atanasov K.E."/>
            <person name="Altabella T."/>
            <person name="Ferrer A."/>
        </authorList>
    </citation>
    <scope>NUCLEOTIDE SEQUENCE [LARGE SCALE GENOMIC DNA]</scope>
    <source>
        <strain evidence="2 3">1H-GS9</strain>
    </source>
</reference>